<dbReference type="InterPro" id="IPR010982">
    <property type="entry name" value="Lambda_DNA-bd_dom_sf"/>
</dbReference>
<dbReference type="PANTHER" id="PTHR46797">
    <property type="entry name" value="HTH-TYPE TRANSCRIPTIONAL REGULATOR"/>
    <property type="match status" value="1"/>
</dbReference>
<sequence>MRDLRREKQLSSTALADLTGVTPAYISQIERNLAEPSLSVLRKLAQALDVELLFLLEYDTPSDVLITTVNDAVEQTFAQAHAKYQLLTPVRLKNGDKPDMSVVLVKIDAHKTDYDEMVTHDFEEFCHVLEGCIEYRTDKRTYRLEEGDSIYIKKNVPHLLYNPGTQEAKLLAVLGNIHPHLQNG</sequence>
<reference evidence="3 4" key="1">
    <citation type="submission" date="2024-09" db="EMBL/GenBank/DDBJ databases">
        <authorList>
            <person name="Ruan L."/>
        </authorList>
    </citation>
    <scope>NUCLEOTIDE SEQUENCE [LARGE SCALE GENOMIC DNA]</scope>
    <source>
        <strain evidence="3 4">D33</strain>
    </source>
</reference>
<organism evidence="3 4">
    <name type="scientific">Paenibacillus terreus</name>
    <dbReference type="NCBI Taxonomy" id="1387834"/>
    <lineage>
        <taxon>Bacteria</taxon>
        <taxon>Bacillati</taxon>
        <taxon>Bacillota</taxon>
        <taxon>Bacilli</taxon>
        <taxon>Bacillales</taxon>
        <taxon>Paenibacillaceae</taxon>
        <taxon>Paenibacillus</taxon>
    </lineage>
</organism>
<evidence type="ECO:0000313" key="4">
    <source>
        <dbReference type="Proteomes" id="UP001580407"/>
    </source>
</evidence>
<accession>A0ABV5B9C5</accession>
<dbReference type="InterPro" id="IPR050807">
    <property type="entry name" value="TransReg_Diox_bact_type"/>
</dbReference>
<feature type="domain" description="HTH cro/C1-type" evidence="2">
    <location>
        <begin position="1"/>
        <end position="55"/>
    </location>
</feature>
<dbReference type="InterPro" id="IPR011051">
    <property type="entry name" value="RmlC_Cupin_sf"/>
</dbReference>
<dbReference type="Pfam" id="PF07883">
    <property type="entry name" value="Cupin_2"/>
    <property type="match status" value="1"/>
</dbReference>
<dbReference type="InterPro" id="IPR013096">
    <property type="entry name" value="Cupin_2"/>
</dbReference>
<dbReference type="Gene3D" id="2.60.120.10">
    <property type="entry name" value="Jelly Rolls"/>
    <property type="match status" value="1"/>
</dbReference>
<keyword evidence="1" id="KW-0238">DNA-binding</keyword>
<proteinExistence type="predicted"/>
<dbReference type="SUPFAM" id="SSF47413">
    <property type="entry name" value="lambda repressor-like DNA-binding domains"/>
    <property type="match status" value="1"/>
</dbReference>
<dbReference type="PROSITE" id="PS50943">
    <property type="entry name" value="HTH_CROC1"/>
    <property type="match status" value="1"/>
</dbReference>
<dbReference type="Gene3D" id="1.10.260.40">
    <property type="entry name" value="lambda repressor-like DNA-binding domains"/>
    <property type="match status" value="1"/>
</dbReference>
<dbReference type="SUPFAM" id="SSF51182">
    <property type="entry name" value="RmlC-like cupins"/>
    <property type="match status" value="1"/>
</dbReference>
<dbReference type="Pfam" id="PF01381">
    <property type="entry name" value="HTH_3"/>
    <property type="match status" value="1"/>
</dbReference>
<dbReference type="PANTHER" id="PTHR46797:SF1">
    <property type="entry name" value="METHYLPHOSPHONATE SYNTHASE"/>
    <property type="match status" value="1"/>
</dbReference>
<dbReference type="InterPro" id="IPR001387">
    <property type="entry name" value="Cro/C1-type_HTH"/>
</dbReference>
<dbReference type="CDD" id="cd00093">
    <property type="entry name" value="HTH_XRE"/>
    <property type="match status" value="1"/>
</dbReference>
<keyword evidence="4" id="KW-1185">Reference proteome</keyword>
<dbReference type="Proteomes" id="UP001580407">
    <property type="component" value="Unassembled WGS sequence"/>
</dbReference>
<protein>
    <submittedName>
        <fullName evidence="3">Helix-turn-helix domain-containing protein</fullName>
    </submittedName>
</protein>
<evidence type="ECO:0000259" key="2">
    <source>
        <dbReference type="PROSITE" id="PS50943"/>
    </source>
</evidence>
<dbReference type="RefSeq" id="WP_375526107.1">
    <property type="nucleotide sequence ID" value="NZ_JBHILM010000016.1"/>
</dbReference>
<evidence type="ECO:0000313" key="3">
    <source>
        <dbReference type="EMBL" id="MFB5682296.1"/>
    </source>
</evidence>
<dbReference type="EMBL" id="JBHILM010000016">
    <property type="protein sequence ID" value="MFB5682296.1"/>
    <property type="molecule type" value="Genomic_DNA"/>
</dbReference>
<dbReference type="SMART" id="SM00530">
    <property type="entry name" value="HTH_XRE"/>
    <property type="match status" value="1"/>
</dbReference>
<gene>
    <name evidence="3" type="ORF">ACE3NQ_15325</name>
</gene>
<evidence type="ECO:0000256" key="1">
    <source>
        <dbReference type="ARBA" id="ARBA00023125"/>
    </source>
</evidence>
<dbReference type="CDD" id="cd02209">
    <property type="entry name" value="cupin_XRE_C"/>
    <property type="match status" value="1"/>
</dbReference>
<comment type="caution">
    <text evidence="3">The sequence shown here is derived from an EMBL/GenBank/DDBJ whole genome shotgun (WGS) entry which is preliminary data.</text>
</comment>
<name>A0ABV5B9C5_9BACL</name>
<dbReference type="InterPro" id="IPR014710">
    <property type="entry name" value="RmlC-like_jellyroll"/>
</dbReference>